<dbReference type="PANTHER" id="PTHR32071">
    <property type="entry name" value="TRANSCRIPTIONAL REGULATORY PROTEIN"/>
    <property type="match status" value="1"/>
</dbReference>
<evidence type="ECO:0000313" key="2">
    <source>
        <dbReference type="EMBL" id="EKR53754.1"/>
    </source>
</evidence>
<dbReference type="Pfam" id="PF02954">
    <property type="entry name" value="HTH_8"/>
    <property type="match status" value="1"/>
</dbReference>
<dbReference type="InterPro" id="IPR009057">
    <property type="entry name" value="Homeodomain-like_sf"/>
</dbReference>
<dbReference type="SUPFAM" id="SSF52540">
    <property type="entry name" value="P-loop containing nucleoside triphosphate hydrolases"/>
    <property type="match status" value="1"/>
</dbReference>
<sequence length="456" mass="51513">MLNFKHLSFVHPSLFNLFFSEYSSSKSKKEDFSNALDEWIRISNGVCGVLTLSFDGGKSLEEISSVGYGEDGFFYSFLSRPTGNLDRLNSSPDFFPFWFSSTEHDLFHPNSVGCLVGAIRGDSFLEGFFLVEFLEKPSDAIITLWALLSKIMSEGPRSNISVLRAHSSSLIRTDFKKEGIGEFLAEACGILSLPDWLKSKNSWVRISGPSGSGKKTLGKWLHRSLSPEKGILVIGFLPEQISKLEKSLDEWIRMTDSGSILIEGTEKFSSIHQKFFFKLLSEGTVDSRLIFTETQGVESFEIFKPFREFLLQRTIFIPSLDSFHSPQINSLVQLILEELKESMGREDLRLSEKNLQKILTMNFDKNLSSLRNLLEESILSSSGSEIEILDRKEIRDRVLTIPDSEDLDLRTAVEAVERQKILLAQKLFGGNQIRMARALGISRGSLQYKLKQLEIG</sequence>
<dbReference type="InterPro" id="IPR002197">
    <property type="entry name" value="HTH_Fis"/>
</dbReference>
<organism evidence="2 3">
    <name type="scientific">Leptospira interrogans str. UI 12758</name>
    <dbReference type="NCBI Taxonomy" id="1049938"/>
    <lineage>
        <taxon>Bacteria</taxon>
        <taxon>Pseudomonadati</taxon>
        <taxon>Spirochaetota</taxon>
        <taxon>Spirochaetia</taxon>
        <taxon>Leptospirales</taxon>
        <taxon>Leptospiraceae</taxon>
        <taxon>Leptospira</taxon>
    </lineage>
</organism>
<gene>
    <name evidence="2" type="ORF">LEP1GSC105_0367</name>
</gene>
<dbReference type="PRINTS" id="PR01590">
    <property type="entry name" value="HTHFIS"/>
</dbReference>
<evidence type="ECO:0000259" key="1">
    <source>
        <dbReference type="Pfam" id="PF02954"/>
    </source>
</evidence>
<protein>
    <submittedName>
        <fullName evidence="2">Transcriptional regulator, Fis family</fullName>
    </submittedName>
</protein>
<dbReference type="Gene3D" id="1.10.10.60">
    <property type="entry name" value="Homeodomain-like"/>
    <property type="match status" value="1"/>
</dbReference>
<dbReference type="PANTHER" id="PTHR32071:SF122">
    <property type="entry name" value="SIGMA FACTOR"/>
    <property type="match status" value="1"/>
</dbReference>
<feature type="domain" description="DNA binding HTH" evidence="1">
    <location>
        <begin position="413"/>
        <end position="453"/>
    </location>
</feature>
<dbReference type="RefSeq" id="WP_000931501.1">
    <property type="nucleotide sequence ID" value="NZ_AHNR02000063.1"/>
</dbReference>
<evidence type="ECO:0000313" key="3">
    <source>
        <dbReference type="Proteomes" id="UP000001340"/>
    </source>
</evidence>
<dbReference type="Proteomes" id="UP000001340">
    <property type="component" value="Unassembled WGS sequence"/>
</dbReference>
<dbReference type="GO" id="GO:0043565">
    <property type="term" value="F:sequence-specific DNA binding"/>
    <property type="evidence" value="ECO:0007669"/>
    <property type="project" value="InterPro"/>
</dbReference>
<accession>A0A0E2D198</accession>
<dbReference type="AlphaFoldDB" id="A0A0E2D198"/>
<dbReference type="SUPFAM" id="SSF46689">
    <property type="entry name" value="Homeodomain-like"/>
    <property type="match status" value="1"/>
</dbReference>
<proteinExistence type="predicted"/>
<dbReference type="Gene3D" id="3.40.50.300">
    <property type="entry name" value="P-loop containing nucleotide triphosphate hydrolases"/>
    <property type="match status" value="1"/>
</dbReference>
<dbReference type="EMBL" id="AHNR02000063">
    <property type="protein sequence ID" value="EKR53754.1"/>
    <property type="molecule type" value="Genomic_DNA"/>
</dbReference>
<reference evidence="2 3" key="1">
    <citation type="submission" date="2012-10" db="EMBL/GenBank/DDBJ databases">
        <authorList>
            <person name="Harkins D.M."/>
            <person name="Durkin A.S."/>
            <person name="Brinkac L.M."/>
            <person name="Haft D.H."/>
            <person name="Selengut J.D."/>
            <person name="Sanka R."/>
            <person name="DePew J."/>
            <person name="Purushe J."/>
            <person name="Chanthongthip A."/>
            <person name="Lattana O."/>
            <person name="Phetsouvanh R."/>
            <person name="Newton P.N."/>
            <person name="Vinetz J.M."/>
            <person name="Sutton G.G."/>
            <person name="Nierman W.C."/>
            <person name="Fouts D.E."/>
        </authorList>
    </citation>
    <scope>NUCLEOTIDE SEQUENCE [LARGE SCALE GENOMIC DNA]</scope>
    <source>
        <strain evidence="2 3">UI 12758</strain>
    </source>
</reference>
<dbReference type="InterPro" id="IPR027417">
    <property type="entry name" value="P-loop_NTPase"/>
</dbReference>
<name>A0A0E2D198_LEPIR</name>
<comment type="caution">
    <text evidence="2">The sequence shown here is derived from an EMBL/GenBank/DDBJ whole genome shotgun (WGS) entry which is preliminary data.</text>
</comment>